<organism evidence="4 5">
    <name type="scientific">Microbacterium mitrae</name>
    <dbReference type="NCBI Taxonomy" id="664640"/>
    <lineage>
        <taxon>Bacteria</taxon>
        <taxon>Bacillati</taxon>
        <taxon>Actinomycetota</taxon>
        <taxon>Actinomycetes</taxon>
        <taxon>Micrococcales</taxon>
        <taxon>Microbacteriaceae</taxon>
        <taxon>Microbacterium</taxon>
    </lineage>
</organism>
<feature type="domain" description="DUF6993" evidence="3">
    <location>
        <begin position="86"/>
        <end position="166"/>
    </location>
</feature>
<dbReference type="PROSITE" id="PS51257">
    <property type="entry name" value="PROKAR_LIPOPROTEIN"/>
    <property type="match status" value="1"/>
</dbReference>
<dbReference type="InterPro" id="IPR054262">
    <property type="entry name" value="DUF6993"/>
</dbReference>
<dbReference type="RefSeq" id="WP_147824532.1">
    <property type="nucleotide sequence ID" value="NZ_BAAARG010000001.1"/>
</dbReference>
<evidence type="ECO:0000256" key="1">
    <source>
        <dbReference type="SAM" id="MobiDB-lite"/>
    </source>
</evidence>
<reference evidence="4 5" key="1">
    <citation type="submission" date="2019-08" db="EMBL/GenBank/DDBJ databases">
        <authorList>
            <person name="Dong K."/>
        </authorList>
    </citation>
    <scope>NUCLEOTIDE SEQUENCE [LARGE SCALE GENOMIC DNA]</scope>
    <source>
        <strain evidence="4 5">M4-8</strain>
    </source>
</reference>
<feature type="compositionally biased region" description="Low complexity" evidence="1">
    <location>
        <begin position="58"/>
        <end position="67"/>
    </location>
</feature>
<sequence length="173" mass="17220">MNSLALRSRTSVALAFVAATTLLLAACTGTTTPEATTPSASRTPDVGAQQPVAPPVAPTADPAATFVPGGTAEENLPIFTKVVVDQWAAGSGVNSTAYIDALVATGFDLAAMETTSSTTTLGSDVESLQFSVLIQGSCLVGQVGASTGDPIAVILPELKDGGCLVSVTPQPGT</sequence>
<comment type="caution">
    <text evidence="4">The sequence shown here is derived from an EMBL/GenBank/DDBJ whole genome shotgun (WGS) entry which is preliminary data.</text>
</comment>
<evidence type="ECO:0000256" key="2">
    <source>
        <dbReference type="SAM" id="SignalP"/>
    </source>
</evidence>
<evidence type="ECO:0000259" key="3">
    <source>
        <dbReference type="Pfam" id="PF22504"/>
    </source>
</evidence>
<feature type="compositionally biased region" description="Low complexity" evidence="1">
    <location>
        <begin position="31"/>
        <end position="51"/>
    </location>
</feature>
<dbReference type="EMBL" id="VRSW01000001">
    <property type="protein sequence ID" value="TXK05721.1"/>
    <property type="molecule type" value="Genomic_DNA"/>
</dbReference>
<keyword evidence="2" id="KW-0732">Signal</keyword>
<evidence type="ECO:0000313" key="4">
    <source>
        <dbReference type="EMBL" id="TXK05721.1"/>
    </source>
</evidence>
<dbReference type="AlphaFoldDB" id="A0A5C8HRU9"/>
<gene>
    <name evidence="4" type="ORF">FVP60_01655</name>
</gene>
<dbReference type="Proteomes" id="UP000321196">
    <property type="component" value="Unassembled WGS sequence"/>
</dbReference>
<accession>A0A5C8HRU9</accession>
<dbReference type="Pfam" id="PF22504">
    <property type="entry name" value="DUF6993"/>
    <property type="match status" value="1"/>
</dbReference>
<feature type="signal peptide" evidence="2">
    <location>
        <begin position="1"/>
        <end position="25"/>
    </location>
</feature>
<proteinExistence type="predicted"/>
<protein>
    <recommendedName>
        <fullName evidence="3">DUF6993 domain-containing protein</fullName>
    </recommendedName>
</protein>
<feature type="region of interest" description="Disordered" evidence="1">
    <location>
        <begin position="31"/>
        <end position="67"/>
    </location>
</feature>
<evidence type="ECO:0000313" key="5">
    <source>
        <dbReference type="Proteomes" id="UP000321196"/>
    </source>
</evidence>
<dbReference type="OrthoDB" id="5125712at2"/>
<keyword evidence="5" id="KW-1185">Reference proteome</keyword>
<feature type="chain" id="PRO_5038502276" description="DUF6993 domain-containing protein" evidence="2">
    <location>
        <begin position="26"/>
        <end position="173"/>
    </location>
</feature>
<name>A0A5C8HRU9_9MICO</name>